<reference evidence="2" key="2">
    <citation type="journal article" date="2014" name="ISME J.">
        <title>Microbial stratification in low pH oxic and suboxic macroscopic growths along an acid mine drainage.</title>
        <authorList>
            <person name="Mendez-Garcia C."/>
            <person name="Mesa V."/>
            <person name="Sprenger R.R."/>
            <person name="Richter M."/>
            <person name="Diez M.S."/>
            <person name="Solano J."/>
            <person name="Bargiela R."/>
            <person name="Golyshina O.V."/>
            <person name="Manteca A."/>
            <person name="Ramos J.L."/>
            <person name="Gallego J.R."/>
            <person name="Llorente I."/>
            <person name="Martins Dos Santos V.A."/>
            <person name="Jensen O.N."/>
            <person name="Pelaez A.I."/>
            <person name="Sanchez J."/>
            <person name="Ferrer M."/>
        </authorList>
    </citation>
    <scope>NUCLEOTIDE SEQUENCE</scope>
</reference>
<accession>T1AV45</accession>
<proteinExistence type="predicted"/>
<dbReference type="PANTHER" id="PTHR42210:SF1">
    <property type="entry name" value="DNA POLYMERASE II LARGE SUBUNIT"/>
    <property type="match status" value="1"/>
</dbReference>
<evidence type="ECO:0000259" key="1">
    <source>
        <dbReference type="Pfam" id="PF24844"/>
    </source>
</evidence>
<dbReference type="GO" id="GO:0003887">
    <property type="term" value="F:DNA-directed DNA polymerase activity"/>
    <property type="evidence" value="ECO:0007669"/>
    <property type="project" value="UniProtKB-EC"/>
</dbReference>
<comment type="caution">
    <text evidence="2">The sequence shown here is derived from an EMBL/GenBank/DDBJ whole genome shotgun (WGS) entry which is preliminary data.</text>
</comment>
<dbReference type="Pfam" id="PF24844">
    <property type="entry name" value="PolC_DP2_central"/>
    <property type="match status" value="1"/>
</dbReference>
<dbReference type="EC" id="2.7.7.7" evidence="2"/>
<protein>
    <submittedName>
        <fullName evidence="2">Protein containing DNA polymerase II large subunit DP2</fullName>
        <ecNumber evidence="2">2.7.7.7</ecNumber>
    </submittedName>
</protein>
<dbReference type="InterPro" id="IPR004475">
    <property type="entry name" value="PolC_DP2"/>
</dbReference>
<reference evidence="2" key="1">
    <citation type="submission" date="2013-08" db="EMBL/GenBank/DDBJ databases">
        <authorList>
            <person name="Mendez C."/>
            <person name="Richter M."/>
            <person name="Ferrer M."/>
            <person name="Sanchez J."/>
        </authorList>
    </citation>
    <scope>NUCLEOTIDE SEQUENCE</scope>
</reference>
<sequence>MVILQHFVAIGTQVKLEYPGKATAMAVCDTIEGPIVELDDRTVTAVHEVERATELLPRVR</sequence>
<feature type="domain" description="DNA polymerase II large subunit DP2 central" evidence="1">
    <location>
        <begin position="1"/>
        <end position="59"/>
    </location>
</feature>
<keyword evidence="2" id="KW-0808">Transferase</keyword>
<gene>
    <name evidence="2" type="ORF">B2A_09081</name>
</gene>
<feature type="non-terminal residue" evidence="2">
    <location>
        <position position="60"/>
    </location>
</feature>
<name>T1AV45_9ZZZZ</name>
<dbReference type="GO" id="GO:0003677">
    <property type="term" value="F:DNA binding"/>
    <property type="evidence" value="ECO:0007669"/>
    <property type="project" value="InterPro"/>
</dbReference>
<keyword evidence="2" id="KW-0548">Nucleotidyltransferase</keyword>
<organism evidence="2">
    <name type="scientific">mine drainage metagenome</name>
    <dbReference type="NCBI Taxonomy" id="410659"/>
    <lineage>
        <taxon>unclassified sequences</taxon>
        <taxon>metagenomes</taxon>
        <taxon>ecological metagenomes</taxon>
    </lineage>
</organism>
<dbReference type="PANTHER" id="PTHR42210">
    <property type="entry name" value="DNA POLYMERASE II LARGE SUBUNIT"/>
    <property type="match status" value="1"/>
</dbReference>
<dbReference type="AlphaFoldDB" id="T1AV45"/>
<evidence type="ECO:0000313" key="2">
    <source>
        <dbReference type="EMBL" id="EQD45935.1"/>
    </source>
</evidence>
<dbReference type="EMBL" id="AUZZ01006553">
    <property type="protein sequence ID" value="EQD45935.1"/>
    <property type="molecule type" value="Genomic_DNA"/>
</dbReference>
<dbReference type="GO" id="GO:0006260">
    <property type="term" value="P:DNA replication"/>
    <property type="evidence" value="ECO:0007669"/>
    <property type="project" value="InterPro"/>
</dbReference>
<dbReference type="InterPro" id="IPR056171">
    <property type="entry name" value="PolC_DP2_central_dom"/>
</dbReference>